<dbReference type="InterPro" id="IPR000847">
    <property type="entry name" value="LysR_HTH_N"/>
</dbReference>
<dbReference type="CDD" id="cd08422">
    <property type="entry name" value="PBP2_CrgA_like"/>
    <property type="match status" value="1"/>
</dbReference>
<evidence type="ECO:0000256" key="2">
    <source>
        <dbReference type="ARBA" id="ARBA00023015"/>
    </source>
</evidence>
<dbReference type="PRINTS" id="PR00039">
    <property type="entry name" value="HTHLYSR"/>
</dbReference>
<keyword evidence="7" id="KW-1185">Reference proteome</keyword>
<dbReference type="SUPFAM" id="SSF53850">
    <property type="entry name" value="Periplasmic binding protein-like II"/>
    <property type="match status" value="1"/>
</dbReference>
<dbReference type="InterPro" id="IPR036388">
    <property type="entry name" value="WH-like_DNA-bd_sf"/>
</dbReference>
<feature type="domain" description="HTH lysR-type" evidence="5">
    <location>
        <begin position="8"/>
        <end position="65"/>
    </location>
</feature>
<comment type="similarity">
    <text evidence="1">Belongs to the LysR transcriptional regulatory family.</text>
</comment>
<reference evidence="7" key="1">
    <citation type="submission" date="2014-11" db="EMBL/GenBank/DDBJ databases">
        <title>Draft genome sequence of Hydrogenophaga intermedia S1.</title>
        <authorList>
            <person name="Gan H.M."/>
            <person name="Chew T.H."/>
            <person name="Stolz A."/>
        </authorList>
    </citation>
    <scope>NUCLEOTIDE SEQUENCE [LARGE SCALE GENOMIC DNA]</scope>
    <source>
        <strain evidence="7">S1</strain>
    </source>
</reference>
<organism evidence="6 7">
    <name type="scientific">Hydrogenophaga intermedia</name>
    <dbReference type="NCBI Taxonomy" id="65786"/>
    <lineage>
        <taxon>Bacteria</taxon>
        <taxon>Pseudomonadati</taxon>
        <taxon>Pseudomonadota</taxon>
        <taxon>Betaproteobacteria</taxon>
        <taxon>Burkholderiales</taxon>
        <taxon>Comamonadaceae</taxon>
        <taxon>Hydrogenophaga</taxon>
    </lineage>
</organism>
<evidence type="ECO:0000313" key="6">
    <source>
        <dbReference type="EMBL" id="CDN89170.1"/>
    </source>
</evidence>
<dbReference type="InterPro" id="IPR058163">
    <property type="entry name" value="LysR-type_TF_proteobact-type"/>
</dbReference>
<dbReference type="EMBL" id="CCAE010000036">
    <property type="protein sequence ID" value="CDN89170.1"/>
    <property type="molecule type" value="Genomic_DNA"/>
</dbReference>
<dbReference type="Pfam" id="PF00126">
    <property type="entry name" value="HTH_1"/>
    <property type="match status" value="1"/>
</dbReference>
<proteinExistence type="inferred from homology"/>
<dbReference type="GO" id="GO:0003677">
    <property type="term" value="F:DNA binding"/>
    <property type="evidence" value="ECO:0007669"/>
    <property type="project" value="UniProtKB-KW"/>
</dbReference>
<dbReference type="GO" id="GO:0003700">
    <property type="term" value="F:DNA-binding transcription factor activity"/>
    <property type="evidence" value="ECO:0007669"/>
    <property type="project" value="InterPro"/>
</dbReference>
<evidence type="ECO:0000313" key="7">
    <source>
        <dbReference type="Proteomes" id="UP000028878"/>
    </source>
</evidence>
<evidence type="ECO:0000259" key="5">
    <source>
        <dbReference type="PROSITE" id="PS50931"/>
    </source>
</evidence>
<dbReference type="InterPro" id="IPR005119">
    <property type="entry name" value="LysR_subst-bd"/>
</dbReference>
<keyword evidence="4" id="KW-0804">Transcription</keyword>
<dbReference type="PANTHER" id="PTHR30537">
    <property type="entry name" value="HTH-TYPE TRANSCRIPTIONAL REGULATOR"/>
    <property type="match status" value="1"/>
</dbReference>
<evidence type="ECO:0000256" key="1">
    <source>
        <dbReference type="ARBA" id="ARBA00009437"/>
    </source>
</evidence>
<keyword evidence="3" id="KW-0238">DNA-binding</keyword>
<dbReference type="AlphaFoldDB" id="A0A1L1PID3"/>
<dbReference type="Gene3D" id="3.40.190.290">
    <property type="match status" value="1"/>
</dbReference>
<dbReference type="FunFam" id="1.10.10.10:FF:000001">
    <property type="entry name" value="LysR family transcriptional regulator"/>
    <property type="match status" value="1"/>
</dbReference>
<sequence>MTREFGVTSLGGIELFCLAADLESFTAAAQQAALTPAAVSRAIGRLEERLQVRLFVRTTRRIRLTDAGRAYHQQCKQALGQLAEAERQLTGHQAQPAGVVRISAPTSFGHHRLLPLLPAFRARHPQVEVDVQLSNRNIDFTADGFDLAVRGRAQADSGLIARQLMDAELVVVATKAYLRQRGTPKSVDDLAAHDCIQFVLPRTGQHVSWRLRVDGVERDVPTQGGYSVSEDIVGVATLARAGAGLAQIYRFMVEKDLESGALVEVLRPLGGASRPFSLIYPANRHMPLRVRALADFLVASLKPRRGARA</sequence>
<gene>
    <name evidence="6" type="ORF">BN948_03607</name>
</gene>
<accession>A0A1L1PID3</accession>
<dbReference type="InterPro" id="IPR036390">
    <property type="entry name" value="WH_DNA-bd_sf"/>
</dbReference>
<dbReference type="PROSITE" id="PS50931">
    <property type="entry name" value="HTH_LYSR"/>
    <property type="match status" value="1"/>
</dbReference>
<evidence type="ECO:0000256" key="3">
    <source>
        <dbReference type="ARBA" id="ARBA00023125"/>
    </source>
</evidence>
<dbReference type="RefSeq" id="WP_009517458.1">
    <property type="nucleotide sequence ID" value="NZ_CCAE010000036.1"/>
</dbReference>
<evidence type="ECO:0000256" key="4">
    <source>
        <dbReference type="ARBA" id="ARBA00023163"/>
    </source>
</evidence>
<dbReference type="SUPFAM" id="SSF46785">
    <property type="entry name" value="Winged helix' DNA-binding domain"/>
    <property type="match status" value="1"/>
</dbReference>
<name>A0A1L1PID3_HYDIT</name>
<dbReference type="Gene3D" id="1.10.10.10">
    <property type="entry name" value="Winged helix-like DNA-binding domain superfamily/Winged helix DNA-binding domain"/>
    <property type="match status" value="1"/>
</dbReference>
<dbReference type="PANTHER" id="PTHR30537:SF5">
    <property type="entry name" value="HTH-TYPE TRANSCRIPTIONAL ACTIVATOR TTDR-RELATED"/>
    <property type="match status" value="1"/>
</dbReference>
<dbReference type="Pfam" id="PF03466">
    <property type="entry name" value="LysR_substrate"/>
    <property type="match status" value="1"/>
</dbReference>
<protein>
    <submittedName>
        <fullName evidence="6">LysR family transcriptional regulator</fullName>
    </submittedName>
</protein>
<keyword evidence="2" id="KW-0805">Transcription regulation</keyword>
<dbReference type="Proteomes" id="UP000028878">
    <property type="component" value="Unassembled WGS sequence"/>
</dbReference>